<feature type="domain" description="Acyl-CoA dehydrogenase C-terminal" evidence="5">
    <location>
        <begin position="257"/>
        <end position="386"/>
    </location>
</feature>
<dbReference type="InterPro" id="IPR013786">
    <property type="entry name" value="AcylCoA_DH/ox_N"/>
</dbReference>
<dbReference type="EC" id="1.3.8.1" evidence="6"/>
<organism evidence="6">
    <name type="scientific">hydrothermal vent metagenome</name>
    <dbReference type="NCBI Taxonomy" id="652676"/>
    <lineage>
        <taxon>unclassified sequences</taxon>
        <taxon>metagenomes</taxon>
        <taxon>ecological metagenomes</taxon>
    </lineage>
</organism>
<evidence type="ECO:0000256" key="2">
    <source>
        <dbReference type="ARBA" id="ARBA00023002"/>
    </source>
</evidence>
<feature type="domain" description="Acyl-CoA oxidase/dehydrogenase middle" evidence="3">
    <location>
        <begin position="138"/>
        <end position="226"/>
    </location>
</feature>
<name>A0A160V918_9ZZZZ</name>
<dbReference type="Gene3D" id="1.10.540.10">
    <property type="entry name" value="Acyl-CoA dehydrogenase/oxidase, N-terminal domain"/>
    <property type="match status" value="1"/>
</dbReference>
<evidence type="ECO:0000259" key="3">
    <source>
        <dbReference type="Pfam" id="PF02770"/>
    </source>
</evidence>
<evidence type="ECO:0000313" key="6">
    <source>
        <dbReference type="EMBL" id="CUV02462.1"/>
    </source>
</evidence>
<evidence type="ECO:0000259" key="4">
    <source>
        <dbReference type="Pfam" id="PF02771"/>
    </source>
</evidence>
<dbReference type="InterPro" id="IPR009100">
    <property type="entry name" value="AcylCoA_DH/oxidase_NM_dom_sf"/>
</dbReference>
<proteinExistence type="predicted"/>
<dbReference type="SUPFAM" id="SSF56645">
    <property type="entry name" value="Acyl-CoA dehydrogenase NM domain-like"/>
    <property type="match status" value="1"/>
</dbReference>
<dbReference type="PIRSF" id="PIRSF016578">
    <property type="entry name" value="HsaA"/>
    <property type="match status" value="1"/>
</dbReference>
<reference evidence="6" key="1">
    <citation type="submission" date="2015-10" db="EMBL/GenBank/DDBJ databases">
        <authorList>
            <person name="Gilbert D.G."/>
        </authorList>
    </citation>
    <scope>NUCLEOTIDE SEQUENCE</scope>
</reference>
<evidence type="ECO:0000256" key="1">
    <source>
        <dbReference type="ARBA" id="ARBA00022630"/>
    </source>
</evidence>
<dbReference type="CDD" id="cd00567">
    <property type="entry name" value="ACAD"/>
    <property type="match status" value="1"/>
</dbReference>
<dbReference type="EMBL" id="FAXA01000263">
    <property type="protein sequence ID" value="CUV02462.1"/>
    <property type="molecule type" value="Genomic_DNA"/>
</dbReference>
<dbReference type="Gene3D" id="2.40.110.10">
    <property type="entry name" value="Butyryl-CoA Dehydrogenase, subunit A, domain 2"/>
    <property type="match status" value="1"/>
</dbReference>
<dbReference type="PANTHER" id="PTHR43884">
    <property type="entry name" value="ACYL-COA DEHYDROGENASE"/>
    <property type="match status" value="1"/>
</dbReference>
<dbReference type="InterPro" id="IPR036250">
    <property type="entry name" value="AcylCo_DH-like_C"/>
</dbReference>
<dbReference type="Gene3D" id="1.20.140.10">
    <property type="entry name" value="Butyryl-CoA Dehydrogenase, subunit A, domain 3"/>
    <property type="match status" value="1"/>
</dbReference>
<dbReference type="PANTHER" id="PTHR43884:SF25">
    <property type="entry name" value="ACYL-COA DEHYDROGENASE YDBM-RELATED"/>
    <property type="match status" value="1"/>
</dbReference>
<accession>A0A160V918</accession>
<dbReference type="GO" id="GO:0016937">
    <property type="term" value="F:short-chain fatty acyl-CoA dehydrogenase activity"/>
    <property type="evidence" value="ECO:0007669"/>
    <property type="project" value="UniProtKB-EC"/>
</dbReference>
<dbReference type="Pfam" id="PF08028">
    <property type="entry name" value="Acyl-CoA_dh_2"/>
    <property type="match status" value="1"/>
</dbReference>
<dbReference type="InterPro" id="IPR037069">
    <property type="entry name" value="AcylCoA_DH/ox_N_sf"/>
</dbReference>
<dbReference type="InterPro" id="IPR046373">
    <property type="entry name" value="Acyl-CoA_Oxase/DH_mid-dom_sf"/>
</dbReference>
<keyword evidence="1" id="KW-0285">Flavoprotein</keyword>
<dbReference type="SUPFAM" id="SSF47203">
    <property type="entry name" value="Acyl-CoA dehydrogenase C-terminal domain-like"/>
    <property type="match status" value="1"/>
</dbReference>
<dbReference type="InterPro" id="IPR013107">
    <property type="entry name" value="Acyl-CoA_DH_C"/>
</dbReference>
<feature type="domain" description="Acyl-CoA dehydrogenase/oxidase N-terminal" evidence="4">
    <location>
        <begin position="22"/>
        <end position="95"/>
    </location>
</feature>
<evidence type="ECO:0000259" key="5">
    <source>
        <dbReference type="Pfam" id="PF08028"/>
    </source>
</evidence>
<gene>
    <name evidence="6" type="ORF">MGWOODY_Clf2271</name>
</gene>
<dbReference type="InterPro" id="IPR006091">
    <property type="entry name" value="Acyl-CoA_Oxase/DH_mid-dom"/>
</dbReference>
<dbReference type="AlphaFoldDB" id="A0A160V918"/>
<protein>
    <submittedName>
        <fullName evidence="6">Acyl-CoA dehydrogenase, short-chain specific</fullName>
        <ecNumber evidence="6">1.3.8.1</ecNumber>
    </submittedName>
</protein>
<dbReference type="Pfam" id="PF02770">
    <property type="entry name" value="Acyl-CoA_dh_M"/>
    <property type="match status" value="1"/>
</dbReference>
<keyword evidence="2 6" id="KW-0560">Oxidoreductase</keyword>
<sequence>MDFELKASTEPGKRMVELAEKHAADFALTAAEHDRNGTFPVENITALKQSGFAAAAVPKEFGGMGVTSAHDCIVAMNRLGRAEGSTPLAFTMHLSRTLGTARALRNAIASGNQERQNRAENLLKKIGAGELFITVANSEPGADVRTSKTLATKTDGGWLLNGFKTFATGSPAADVLAVRARFENDAGELRMGAAIVPVDRPGVEIKNNWNGLGMRSSGSHDVVFTDYFVSDDEFDDIGVYGQFNAPFLALGGLSSMGLSSIFLGIAETAHEIAVSAIKKKEGGTRYPMNQITVAENEIDLAAARGILSRGAQYYDDFYQTAGEQPVGLIYNSAETSFTMIKNSACTKKFVMETSVNIVDRAVTLYGGGAYLANSPLAKLYRDVRAGPFMQPWARNQAIELIGKVGLGLDPNDE</sequence>
<dbReference type="GO" id="GO:0050660">
    <property type="term" value="F:flavin adenine dinucleotide binding"/>
    <property type="evidence" value="ECO:0007669"/>
    <property type="project" value="InterPro"/>
</dbReference>
<dbReference type="Pfam" id="PF02771">
    <property type="entry name" value="Acyl-CoA_dh_N"/>
    <property type="match status" value="1"/>
</dbReference>